<gene>
    <name evidence="1" type="ORF">C882_3520</name>
</gene>
<name>K9H3Y9_9PROT</name>
<dbReference type="OrthoDB" id="9843296at2"/>
<comment type="caution">
    <text evidence="1">The sequence shown here is derived from an EMBL/GenBank/DDBJ whole genome shotgun (WGS) entry which is preliminary data.</text>
</comment>
<proteinExistence type="predicted"/>
<dbReference type="RefSeq" id="WP_009539638.1">
    <property type="nucleotide sequence ID" value="NZ_ANHY01000005.1"/>
</dbReference>
<sequence>MADPLTLKIVSTDDALSEALVLARRPTWLPGLDMIVVPAGLDADQVNAALTDTSTLPPPAGTPVAAVSDVPDLDLAAGTLGMVQDAEPGTGGPTVLVGEHAVPFDARRFAPAHATTYLRLQHYRARLRHVVAVSGPSADLRYISVAVHAATAAITLLGTPDQIYRMTGPRDSAGVPVSVEFRRVLSAAGHASVRVVGADGAVVSDLPLSDRRTGRP</sequence>
<keyword evidence="2" id="KW-1185">Reference proteome</keyword>
<accession>K9H3Y9</accession>
<dbReference type="AlphaFoldDB" id="K9H3Y9"/>
<protein>
    <submittedName>
        <fullName evidence="1">Uncharacterized protein</fullName>
    </submittedName>
</protein>
<dbReference type="EMBL" id="ANHY01000005">
    <property type="protein sequence ID" value="EKV31769.1"/>
    <property type="molecule type" value="Genomic_DNA"/>
</dbReference>
<evidence type="ECO:0000313" key="1">
    <source>
        <dbReference type="EMBL" id="EKV31769.1"/>
    </source>
</evidence>
<reference evidence="1 2" key="1">
    <citation type="journal article" date="2013" name="Genome Announc.">
        <title>Draft Genome Sequence of an Alphaproteobacterium, Caenispirillum salinarum AK4(T), Isolated from a Solar Saltern.</title>
        <authorList>
            <person name="Khatri I."/>
            <person name="Singh A."/>
            <person name="Korpole S."/>
            <person name="Pinnaka A.K."/>
            <person name="Subramanian S."/>
        </authorList>
    </citation>
    <scope>NUCLEOTIDE SEQUENCE [LARGE SCALE GENOMIC DNA]</scope>
    <source>
        <strain evidence="1 2">AK4</strain>
    </source>
</reference>
<dbReference type="Proteomes" id="UP000009881">
    <property type="component" value="Unassembled WGS sequence"/>
</dbReference>
<evidence type="ECO:0000313" key="2">
    <source>
        <dbReference type="Proteomes" id="UP000009881"/>
    </source>
</evidence>
<organism evidence="1 2">
    <name type="scientific">Caenispirillum salinarum AK4</name>
    <dbReference type="NCBI Taxonomy" id="1238182"/>
    <lineage>
        <taxon>Bacteria</taxon>
        <taxon>Pseudomonadati</taxon>
        <taxon>Pseudomonadota</taxon>
        <taxon>Alphaproteobacteria</taxon>
        <taxon>Rhodospirillales</taxon>
        <taxon>Novispirillaceae</taxon>
        <taxon>Caenispirillum</taxon>
    </lineage>
</organism>